<feature type="domain" description="HTH araC/xylS-type" evidence="5">
    <location>
        <begin position="246"/>
        <end position="345"/>
    </location>
</feature>
<dbReference type="InterPro" id="IPR020449">
    <property type="entry name" value="Tscrpt_reg_AraC-type_HTH"/>
</dbReference>
<evidence type="ECO:0000259" key="5">
    <source>
        <dbReference type="PROSITE" id="PS01124"/>
    </source>
</evidence>
<reference evidence="7" key="1">
    <citation type="submission" date="2016-11" db="EMBL/GenBank/DDBJ databases">
        <authorList>
            <person name="Varghese N."/>
            <person name="Submissions S."/>
        </authorList>
    </citation>
    <scope>NUCLEOTIDE SEQUENCE [LARGE SCALE GENOMIC DNA]</scope>
    <source>
        <strain evidence="7">DSM 22638</strain>
    </source>
</reference>
<protein>
    <submittedName>
        <fullName evidence="6">Transcriptional regulator, AraC family</fullName>
    </submittedName>
</protein>
<dbReference type="Pfam" id="PF12833">
    <property type="entry name" value="HTH_18"/>
    <property type="match status" value="1"/>
</dbReference>
<feature type="transmembrane region" description="Helical" evidence="4">
    <location>
        <begin position="65"/>
        <end position="88"/>
    </location>
</feature>
<feature type="transmembrane region" description="Helical" evidence="4">
    <location>
        <begin position="100"/>
        <end position="118"/>
    </location>
</feature>
<evidence type="ECO:0000256" key="1">
    <source>
        <dbReference type="ARBA" id="ARBA00023015"/>
    </source>
</evidence>
<keyword evidence="4" id="KW-1133">Transmembrane helix</keyword>
<gene>
    <name evidence="6" type="ORF">SAMN04488116_2732</name>
</gene>
<keyword evidence="7" id="KW-1185">Reference proteome</keyword>
<evidence type="ECO:0000256" key="4">
    <source>
        <dbReference type="SAM" id="Phobius"/>
    </source>
</evidence>
<dbReference type="Gene3D" id="1.10.10.60">
    <property type="entry name" value="Homeodomain-like"/>
    <property type="match status" value="2"/>
</dbReference>
<evidence type="ECO:0000313" key="6">
    <source>
        <dbReference type="EMBL" id="SHG86129.1"/>
    </source>
</evidence>
<dbReference type="SUPFAM" id="SSF46689">
    <property type="entry name" value="Homeodomain-like"/>
    <property type="match status" value="1"/>
</dbReference>
<keyword evidence="2" id="KW-0238">DNA-binding</keyword>
<evidence type="ECO:0000313" key="7">
    <source>
        <dbReference type="Proteomes" id="UP000184532"/>
    </source>
</evidence>
<keyword evidence="4" id="KW-0812">Transmembrane</keyword>
<keyword evidence="4" id="KW-0472">Membrane</keyword>
<dbReference type="SMART" id="SM00342">
    <property type="entry name" value="HTH_ARAC"/>
    <property type="match status" value="1"/>
</dbReference>
<feature type="transmembrane region" description="Helical" evidence="4">
    <location>
        <begin position="6"/>
        <end position="27"/>
    </location>
</feature>
<evidence type="ECO:0000256" key="2">
    <source>
        <dbReference type="ARBA" id="ARBA00023125"/>
    </source>
</evidence>
<organism evidence="6 7">
    <name type="scientific">Flagellimonas flava</name>
    <dbReference type="NCBI Taxonomy" id="570519"/>
    <lineage>
        <taxon>Bacteria</taxon>
        <taxon>Pseudomonadati</taxon>
        <taxon>Bacteroidota</taxon>
        <taxon>Flavobacteriia</taxon>
        <taxon>Flavobacteriales</taxon>
        <taxon>Flavobacteriaceae</taxon>
        <taxon>Flagellimonas</taxon>
    </lineage>
</organism>
<dbReference type="GO" id="GO:0043565">
    <property type="term" value="F:sequence-specific DNA binding"/>
    <property type="evidence" value="ECO:0007669"/>
    <property type="project" value="InterPro"/>
</dbReference>
<feature type="transmembrane region" description="Helical" evidence="4">
    <location>
        <begin position="169"/>
        <end position="187"/>
    </location>
</feature>
<dbReference type="PANTHER" id="PTHR43280:SF29">
    <property type="entry name" value="ARAC-FAMILY TRANSCRIPTIONAL REGULATOR"/>
    <property type="match status" value="1"/>
</dbReference>
<dbReference type="InterPro" id="IPR009057">
    <property type="entry name" value="Homeodomain-like_sf"/>
</dbReference>
<keyword evidence="3" id="KW-0804">Transcription</keyword>
<dbReference type="InterPro" id="IPR018060">
    <property type="entry name" value="HTH_AraC"/>
</dbReference>
<dbReference type="PANTHER" id="PTHR43280">
    <property type="entry name" value="ARAC-FAMILY TRANSCRIPTIONAL REGULATOR"/>
    <property type="match status" value="1"/>
</dbReference>
<dbReference type="GO" id="GO:0003700">
    <property type="term" value="F:DNA-binding transcription factor activity"/>
    <property type="evidence" value="ECO:0007669"/>
    <property type="project" value="InterPro"/>
</dbReference>
<keyword evidence="1" id="KW-0805">Transcription regulation</keyword>
<dbReference type="RefSeq" id="WP_073180557.1">
    <property type="nucleotide sequence ID" value="NZ_FQWL01000004.1"/>
</dbReference>
<name>A0A1M5NA99_9FLAO</name>
<feature type="transmembrane region" description="Helical" evidence="4">
    <location>
        <begin position="193"/>
        <end position="213"/>
    </location>
</feature>
<dbReference type="OrthoDB" id="6283866at2"/>
<dbReference type="InterPro" id="IPR018062">
    <property type="entry name" value="HTH_AraC-typ_CS"/>
</dbReference>
<accession>A0A1M5NA99</accession>
<evidence type="ECO:0000256" key="3">
    <source>
        <dbReference type="ARBA" id="ARBA00023163"/>
    </source>
</evidence>
<dbReference type="STRING" id="570519.SAMN04488116_2732"/>
<dbReference type="Proteomes" id="UP000184532">
    <property type="component" value="Unassembled WGS sequence"/>
</dbReference>
<dbReference type="EMBL" id="FQWL01000004">
    <property type="protein sequence ID" value="SHG86129.1"/>
    <property type="molecule type" value="Genomic_DNA"/>
</dbReference>
<feature type="transmembrane region" description="Helical" evidence="4">
    <location>
        <begin position="130"/>
        <end position="149"/>
    </location>
</feature>
<dbReference type="AlphaFoldDB" id="A0A1M5NA99"/>
<dbReference type="PROSITE" id="PS00041">
    <property type="entry name" value="HTH_ARAC_FAMILY_1"/>
    <property type="match status" value="1"/>
</dbReference>
<proteinExistence type="predicted"/>
<dbReference type="PRINTS" id="PR00032">
    <property type="entry name" value="HTHARAC"/>
</dbReference>
<sequence length="346" mass="40311">MEFNQNLLFFFSALGAFNGVCLGLYFLFLAKPRHVSNRFLGVMLLMMSFRIGKSVIFYFNPDLAFIYLQLGLTACFFVGPFLFFYVSSIVIPKSKITTRWIYHILLLAPVIVIFGILYPFEKFVHLWRHYVIYGIYLQWFFYILASGWVLRSKFSKLFRTNHKMNAQEIWLISVFVGNLVIWAAYYFTNITYYLVGALTFSFLFYLLALLVFFNRKKNGSIFVPEQRYADKRISDEEANSMIRKLNGLMQNEEPHVNANLKSSDIAKKMNVSVHQLSQLLNDNLGKSFPIYVNEFRISKAKELLTSQTHLTLEAIGYESGFNSKSTFFSTFKKLTGMTPSQFRSEK</sequence>
<dbReference type="PROSITE" id="PS01124">
    <property type="entry name" value="HTH_ARAC_FAMILY_2"/>
    <property type="match status" value="1"/>
</dbReference>